<dbReference type="InterPro" id="IPR008979">
    <property type="entry name" value="Galactose-bd-like_sf"/>
</dbReference>
<proteinExistence type="predicted"/>
<evidence type="ECO:0000313" key="3">
    <source>
        <dbReference type="Proteomes" id="UP001145087"/>
    </source>
</evidence>
<dbReference type="EMBL" id="JAPOHD010000024">
    <property type="protein sequence ID" value="MCY1720959.1"/>
    <property type="molecule type" value="Genomic_DNA"/>
</dbReference>
<evidence type="ECO:0000256" key="1">
    <source>
        <dbReference type="SAM" id="Phobius"/>
    </source>
</evidence>
<reference evidence="2" key="1">
    <citation type="submission" date="2022-11" db="EMBL/GenBank/DDBJ databases">
        <title>Marilongibacter aestuarii gen. nov., sp. nov., isolated from tidal flat sediment.</title>
        <authorList>
            <person name="Jiayan W."/>
        </authorList>
    </citation>
    <scope>NUCLEOTIDE SEQUENCE</scope>
    <source>
        <strain evidence="2">Z1-6</strain>
    </source>
</reference>
<comment type="caution">
    <text evidence="2">The sequence shown here is derived from an EMBL/GenBank/DDBJ whole genome shotgun (WGS) entry which is preliminary data.</text>
</comment>
<organism evidence="2 3">
    <name type="scientific">Draconibacterium aestuarii</name>
    <dbReference type="NCBI Taxonomy" id="2998507"/>
    <lineage>
        <taxon>Bacteria</taxon>
        <taxon>Pseudomonadati</taxon>
        <taxon>Bacteroidota</taxon>
        <taxon>Bacteroidia</taxon>
        <taxon>Marinilabiliales</taxon>
        <taxon>Prolixibacteraceae</taxon>
        <taxon>Draconibacterium</taxon>
    </lineage>
</organism>
<keyword evidence="1" id="KW-1133">Transmembrane helix</keyword>
<dbReference type="RefSeq" id="WP_343333293.1">
    <property type="nucleotide sequence ID" value="NZ_JAPOHD010000024.1"/>
</dbReference>
<dbReference type="Pfam" id="PF17132">
    <property type="entry name" value="Glyco_hydro_106"/>
    <property type="match status" value="2"/>
</dbReference>
<keyword evidence="2" id="KW-0378">Hydrolase</keyword>
<sequence>MNKKKRGAKYILKLIGLVFLIFISGCNKNSSKVIDDTLFDGFVDPPSDARPFVRWWWNGNHLEKEEIIRQLDFLQKAGIGGVEINPIAMPEEANDLGIEALTWISKEWNELLKFAALEAQKRGMLADLIVGSGWPFGGEFLEEDETIQRIIVHKIPCLGGQYLNEDLESLYKKAVEALSRSYEAAKSHELVFVRLVPAGVQSHAEITDLTDGFKKNNRLTFEVPAGNYELVYGILQRSNREVLHGAPGAAGPVMNHYESKITRAYLNRLNKISEDTGTPLSELIRALFCDSIELDGANWTDGFERLFFETYNYPLKPWYPFIFYNPYTGYPEENYEPAFAENLKRVRYDYNRLLVKTFLKNFTQEFQDFCTKRNLLCRYQAYGTPFLMGMMEGNMIADIPESNNWIYSSDMNADAWTWNQGHGYMIWNMYAASGGHLTGKKIISNEAMTNTRGVFKTSLEEIKQHDDMNFITGMNHAVLHGYNYSPLEAGFPGWIRYGSYFNEHNIWWPYFHEWVEYNARLSHVFQNSQPIKNIAILAPEADIWSNHGLTRNQFHTEPWYCYRLWEPISQVGSSCDYIGQNIIREGIKSNGKLTYGPMSYNTIMLSSVESMDAEAARGLLKFVQNGGTLIAIAKTPNRSLSFQNASKNDSIVQTVFAELQTEFSERYIEVSSPETEGDLLPWTMELFKKIQIKKDVEIDIPNQSVYQIHKKAGDKDIWFFTNTSRKQGAIFKAVFPPGAKTPWIWNPETGTRSVFPFNGNKNELSIELNPLHSLLLVFDPNMEGEPEPIVQQARDKKIKTIDGPWEVFFEHTNGESFSMIFTKLEDFGASANPQLHNFAGTITYTTEFTSNDNFRWLELENVNKGIIEVVLNDKKVGNSWYGTPVFNIEDMVNVGKNKLEIKYITVLSNYVMSLDDNPTAKRWTRGYEKIPVGIEGDIQLIAN</sequence>
<evidence type="ECO:0000313" key="2">
    <source>
        <dbReference type="EMBL" id="MCY1720959.1"/>
    </source>
</evidence>
<dbReference type="NCBIfam" id="NF045579">
    <property type="entry name" value="rhamnoside_JR"/>
    <property type="match status" value="1"/>
</dbReference>
<feature type="transmembrane region" description="Helical" evidence="1">
    <location>
        <begin position="7"/>
        <end position="25"/>
    </location>
</feature>
<keyword evidence="1" id="KW-0472">Membrane</keyword>
<dbReference type="GO" id="GO:0016787">
    <property type="term" value="F:hydrolase activity"/>
    <property type="evidence" value="ECO:0007669"/>
    <property type="project" value="UniProtKB-KW"/>
</dbReference>
<dbReference type="PROSITE" id="PS51257">
    <property type="entry name" value="PROKAR_LIPOPROTEIN"/>
    <property type="match status" value="1"/>
</dbReference>
<dbReference type="Gene3D" id="2.60.120.260">
    <property type="entry name" value="Galactose-binding domain-like"/>
    <property type="match status" value="1"/>
</dbReference>
<dbReference type="SUPFAM" id="SSF49785">
    <property type="entry name" value="Galactose-binding domain-like"/>
    <property type="match status" value="1"/>
</dbReference>
<dbReference type="PANTHER" id="PTHR36848">
    <property type="entry name" value="DNA-BINDING PROTEIN (PUTATIVE SECRETED PROTEIN)-RELATED"/>
    <property type="match status" value="1"/>
</dbReference>
<dbReference type="InterPro" id="IPR053161">
    <property type="entry name" value="Ulvan_degrading_GH"/>
</dbReference>
<keyword evidence="3" id="KW-1185">Reference proteome</keyword>
<dbReference type="Proteomes" id="UP001145087">
    <property type="component" value="Unassembled WGS sequence"/>
</dbReference>
<protein>
    <submittedName>
        <fullName evidence="2">Glycosyl hydrolase</fullName>
    </submittedName>
</protein>
<dbReference type="PANTHER" id="PTHR36848:SF2">
    <property type="entry name" value="SECRETED PROTEIN"/>
    <property type="match status" value="1"/>
</dbReference>
<keyword evidence="1" id="KW-0812">Transmembrane</keyword>
<dbReference type="AlphaFoldDB" id="A0A9X3J4Z2"/>
<name>A0A9X3J4Z2_9BACT</name>
<gene>
    <name evidence="2" type="ORF">OU798_11445</name>
</gene>
<accession>A0A9X3J4Z2</accession>